<keyword evidence="2" id="KW-0808">Transferase</keyword>
<evidence type="ECO:0000313" key="3">
    <source>
        <dbReference type="Proteomes" id="UP000031671"/>
    </source>
</evidence>
<dbReference type="AlphaFoldDB" id="A0A0B8NYE5"/>
<dbReference type="PANTHER" id="PTHR12526:SF627">
    <property type="entry name" value="D-RHAMNOSYLTRANSFERASE WBPZ"/>
    <property type="match status" value="1"/>
</dbReference>
<dbReference type="Pfam" id="PF00534">
    <property type="entry name" value="Glycos_transf_1"/>
    <property type="match status" value="1"/>
</dbReference>
<dbReference type="PANTHER" id="PTHR12526">
    <property type="entry name" value="GLYCOSYLTRANSFERASE"/>
    <property type="match status" value="1"/>
</dbReference>
<name>A0A0B8NYE5_9VIBR</name>
<comment type="caution">
    <text evidence="2">The sequence shown here is derived from an EMBL/GenBank/DDBJ whole genome shotgun (WGS) entry which is preliminary data.</text>
</comment>
<dbReference type="RefSeq" id="WP_261835811.1">
    <property type="nucleotide sequence ID" value="NZ_AP024882.1"/>
</dbReference>
<sequence length="362" mass="41938">MKITLVTLDITLKGGIERVVSILASYFYQQEIHVKIVSVFKSNKNISYSLPDNIEVEYLCDSEYKNETLSSRLKNYLVLIMLILKLKIRNDEIVISTLTNISCILGFRKIFDRKIKFIAAEHSQYYAHGKLVRFLRKVLFNSCEYVVLLTKQDKEIYNSFLNKSKVYLIRNPVSYIPIFSSSLNYKRLVSIGRLEPVKGYQDLIPALSQFFKVHNDWKLDIYGEGSLRGRLEKIIIENDLENHVFLRGFHNDLQAEIMNASIYLCYSETEAFPMSFLEAFSVGLPIISNDCPFGPGEIIDNRINGFLVKDKYEFTKQLYSLVEDEHVYSNMSRAALSKCDSYSINEIGPIWIELIGNCQRKR</sequence>
<feature type="domain" description="Glycosyl transferase family 1" evidence="1">
    <location>
        <begin position="184"/>
        <end position="335"/>
    </location>
</feature>
<dbReference type="EMBL" id="BBRZ01000169">
    <property type="protein sequence ID" value="GAM59550.1"/>
    <property type="molecule type" value="Genomic_DNA"/>
</dbReference>
<dbReference type="Gene3D" id="3.40.50.2000">
    <property type="entry name" value="Glycogen Phosphorylase B"/>
    <property type="match status" value="2"/>
</dbReference>
<dbReference type="SUPFAM" id="SSF53756">
    <property type="entry name" value="UDP-Glycosyltransferase/glycogen phosphorylase"/>
    <property type="match status" value="1"/>
</dbReference>
<accession>A0A0B8NYE5</accession>
<evidence type="ECO:0000259" key="1">
    <source>
        <dbReference type="Pfam" id="PF00534"/>
    </source>
</evidence>
<keyword evidence="3" id="KW-1185">Reference proteome</keyword>
<organism evidence="2 3">
    <name type="scientific">Vibrio ishigakensis</name>
    <dbReference type="NCBI Taxonomy" id="1481914"/>
    <lineage>
        <taxon>Bacteria</taxon>
        <taxon>Pseudomonadati</taxon>
        <taxon>Pseudomonadota</taxon>
        <taxon>Gammaproteobacteria</taxon>
        <taxon>Vibrionales</taxon>
        <taxon>Vibrionaceae</taxon>
        <taxon>Vibrio</taxon>
    </lineage>
</organism>
<proteinExistence type="predicted"/>
<reference evidence="2 3" key="1">
    <citation type="submission" date="2015-01" db="EMBL/GenBank/DDBJ databases">
        <title>Vibrio sp. C1 JCM 19231 whole genome shotgun sequence.</title>
        <authorList>
            <person name="Sawabe T."/>
            <person name="Meirelles P."/>
            <person name="Feng G."/>
            <person name="Sayaka M."/>
            <person name="Hattori M."/>
            <person name="Ohkuma M."/>
        </authorList>
    </citation>
    <scope>NUCLEOTIDE SEQUENCE [LARGE SCALE GENOMIC DNA]</scope>
    <source>
        <strain evidence="3">JCM 19231</strain>
    </source>
</reference>
<gene>
    <name evidence="2" type="ORF">JCM19231_3068</name>
</gene>
<reference evidence="2 3" key="2">
    <citation type="submission" date="2015-01" db="EMBL/GenBank/DDBJ databases">
        <authorList>
            <consortium name="NBRP consortium"/>
            <person name="Sawabe T."/>
            <person name="Meirelles P."/>
            <person name="Feng G."/>
            <person name="Sayaka M."/>
            <person name="Hattori M."/>
            <person name="Ohkuma M."/>
        </authorList>
    </citation>
    <scope>NUCLEOTIDE SEQUENCE [LARGE SCALE GENOMIC DNA]</scope>
    <source>
        <strain evidence="3">JCM 19231</strain>
    </source>
</reference>
<evidence type="ECO:0000313" key="2">
    <source>
        <dbReference type="EMBL" id="GAM59550.1"/>
    </source>
</evidence>
<protein>
    <submittedName>
        <fullName evidence="2">Glycosyl transferase</fullName>
    </submittedName>
</protein>
<dbReference type="GO" id="GO:1901135">
    <property type="term" value="P:carbohydrate derivative metabolic process"/>
    <property type="evidence" value="ECO:0007669"/>
    <property type="project" value="UniProtKB-ARBA"/>
</dbReference>
<dbReference type="Proteomes" id="UP000031671">
    <property type="component" value="Unassembled WGS sequence"/>
</dbReference>
<dbReference type="InterPro" id="IPR001296">
    <property type="entry name" value="Glyco_trans_1"/>
</dbReference>
<dbReference type="GO" id="GO:0016757">
    <property type="term" value="F:glycosyltransferase activity"/>
    <property type="evidence" value="ECO:0007669"/>
    <property type="project" value="InterPro"/>
</dbReference>